<organism evidence="1 2">
    <name type="scientific">Trypanosoma theileri</name>
    <dbReference type="NCBI Taxonomy" id="67003"/>
    <lineage>
        <taxon>Eukaryota</taxon>
        <taxon>Discoba</taxon>
        <taxon>Euglenozoa</taxon>
        <taxon>Kinetoplastea</taxon>
        <taxon>Metakinetoplastina</taxon>
        <taxon>Trypanosomatida</taxon>
        <taxon>Trypanosomatidae</taxon>
        <taxon>Trypanosoma</taxon>
    </lineage>
</organism>
<dbReference type="OrthoDB" id="272781at2759"/>
<accession>A0A1X0P9S8</accession>
<dbReference type="RefSeq" id="XP_028887276.1">
    <property type="nucleotide sequence ID" value="XM_029021854.1"/>
</dbReference>
<keyword evidence="2" id="KW-1185">Reference proteome</keyword>
<protein>
    <submittedName>
        <fullName evidence="1">Uncharacterized protein</fullName>
    </submittedName>
</protein>
<evidence type="ECO:0000313" key="2">
    <source>
        <dbReference type="Proteomes" id="UP000192257"/>
    </source>
</evidence>
<comment type="caution">
    <text evidence="1">The sequence shown here is derived from an EMBL/GenBank/DDBJ whole genome shotgun (WGS) entry which is preliminary data.</text>
</comment>
<dbReference type="EMBL" id="NBCO01000002">
    <property type="protein sequence ID" value="ORC93210.1"/>
    <property type="molecule type" value="Genomic_DNA"/>
</dbReference>
<dbReference type="Proteomes" id="UP000192257">
    <property type="component" value="Unassembled WGS sequence"/>
</dbReference>
<dbReference type="VEuPathDB" id="TriTrypDB:TM35_000025360"/>
<dbReference type="GeneID" id="39981634"/>
<reference evidence="1 2" key="1">
    <citation type="submission" date="2017-03" db="EMBL/GenBank/DDBJ databases">
        <title>An alternative strategy for trypanosome survival in the mammalian bloodstream revealed through genome and transcriptome analysis of the ubiquitous bovine parasite Trypanosoma (Megatrypanum) theileri.</title>
        <authorList>
            <person name="Kelly S."/>
            <person name="Ivens A."/>
            <person name="Mott A."/>
            <person name="O'Neill E."/>
            <person name="Emms D."/>
            <person name="Macleod O."/>
            <person name="Voorheis P."/>
            <person name="Matthews J."/>
            <person name="Matthews K."/>
            <person name="Carrington M."/>
        </authorList>
    </citation>
    <scope>NUCLEOTIDE SEQUENCE [LARGE SCALE GENOMIC DNA]</scope>
    <source>
        <strain evidence="1">Edinburgh</strain>
    </source>
</reference>
<name>A0A1X0P9S8_9TRYP</name>
<sequence>MFATVATAVDGNPLHAVLNELLSEVPDRPVKPNITTIATGNWRTRQVIRELKGLRSLSDLISTEEQIRGVVASQESRSRVKLLKAFLSGLYLVEERMMLSEEEMRCRNSLISMAESLLNNERVWFGIVWNEMYHRHCIKNEWITGVAHYRRFCDIDALMAREQTHRQRLRQIERINRREYEARRFLAVSREIDMELLRQQSYQLTSWARDSSSKLILDIAELVSNEERDRRSLESLYLLKLSLIANDKENEAARLIVNSVVKASMIQRNRKETQRREEMISRFMLLPLKEADLRNIIERNEMEKRQKLRVEFFTSWRKAFKCARSPGEGAGIVERLELYERRCLFDQWRFGFNTLYERQIREKCILEKYEAEYEVFFHQVVDSLRALWKQEGEEFNQLQKMYLDFIWSNRVIESTTVLSVEEKYKRRSIMEAEVRETVKLRSWLYIQRCEESALKGATSIMIMEENDRASLMQWHQHIVKDYLCTQICREEEELRFEIESEARANWTDIVLEEGAPRDSSLAILARLENVQRNFVLEEERQRLLYCRLNKLCNKEIIDRKGILTKESVNRTSVYAGILEYVEEWNRSVIFAERQCDLIQVALSKLEHLESVERTIIEKSEQQRYHFLLHSFDYNLPQFRAFEVDEINDRLDIINEAEIEINALAYTYGIRNCVMYSTNEFELNNSALSFFTTRELIQLYVIELVQTVEPMSRREIMTREALERQLLTLNSKEFIGRLHIEKNASDAYNSMQDLFDRILSRADEWRTRGSVQEPKELSDREALIEYFRRQEASVSVKLKAQREKTREMLSSFFEEFYWGRDSIVLQEFVARDELSNSLKRPCLDVSCLQQHEPATELSVRFYSLAIVTRDVLGPLTIKVSDSLDGSGMTCELREAQSISAAGNIFHILFPVSLLEWVKPLTEESSMLYFEARSPDGSIVATASLLIRSEDIQNNVGASVISVSLDDLRGKVNLILHVR</sequence>
<evidence type="ECO:0000313" key="1">
    <source>
        <dbReference type="EMBL" id="ORC93210.1"/>
    </source>
</evidence>
<gene>
    <name evidence="1" type="ORF">TM35_000025360</name>
</gene>
<proteinExistence type="predicted"/>
<dbReference type="AlphaFoldDB" id="A0A1X0P9S8"/>